<proteinExistence type="predicted"/>
<evidence type="ECO:0000313" key="3">
    <source>
        <dbReference type="Proteomes" id="UP000231293"/>
    </source>
</evidence>
<dbReference type="EMBL" id="MDVB01000065">
    <property type="protein sequence ID" value="PIT15063.1"/>
    <property type="molecule type" value="Genomic_DNA"/>
</dbReference>
<keyword evidence="1" id="KW-1133">Transmembrane helix</keyword>
<dbReference type="AlphaFoldDB" id="A0A2N9WTQ8"/>
<evidence type="ECO:0000256" key="1">
    <source>
        <dbReference type="SAM" id="Phobius"/>
    </source>
</evidence>
<keyword evidence="1" id="KW-0812">Transmembrane</keyword>
<evidence type="ECO:0000313" key="2">
    <source>
        <dbReference type="EMBL" id="PIT15063.1"/>
    </source>
</evidence>
<feature type="transmembrane region" description="Helical" evidence="1">
    <location>
        <begin position="258"/>
        <end position="275"/>
    </location>
</feature>
<dbReference type="RefSeq" id="WP_100113619.1">
    <property type="nucleotide sequence ID" value="NZ_MDVB01000065.1"/>
</dbReference>
<dbReference type="Proteomes" id="UP000231293">
    <property type="component" value="Unassembled WGS sequence"/>
</dbReference>
<sequence>MNWSNVKIGQNRQRLNSRQILKQIREELENDKSILQWPVYPKLKGKKDDRHLRYQSYIFYLFMILFAGFGLFLNMFLKKISESGLTATDWISCWLVIISFGFLIYLILLSIRNEPIKPAQYVVLDRYRKLLTIVTINGHKEQYQLRSNWNLYALYNNIDYRRPQTINLFLSIPERNKHILLLEYHGSYSKNLQQKMNAVAALLAKDLGIRYFDCNAKEIFNTINNDLKHNKNIIEWPVYPFLKYRITDKVLKSDKENYIFLGSGCVAISACGYFRNHNSSGDLIIVLIILVFSLLFLFHWYRCNQSQGRVAKYIILNRAEKTITISNAIKGETRYCLSSDSRLTTIKKGNILTGRSVNLVLTTTKERQKILLFEYFSIYGNTKAKEMDDLAKTLARDLGIKYRKTSN</sequence>
<accession>A0A2N9WTQ8</accession>
<keyword evidence="1" id="KW-0472">Membrane</keyword>
<feature type="transmembrane region" description="Helical" evidence="1">
    <location>
        <begin position="281"/>
        <end position="301"/>
    </location>
</feature>
<comment type="caution">
    <text evidence="2">The sequence shown here is derived from an EMBL/GenBank/DDBJ whole genome shotgun (WGS) entry which is preliminary data.</text>
</comment>
<feature type="transmembrane region" description="Helical" evidence="1">
    <location>
        <begin position="57"/>
        <end position="77"/>
    </location>
</feature>
<organism evidence="2 3">
    <name type="scientific">Snodgrassella alvi</name>
    <dbReference type="NCBI Taxonomy" id="1196083"/>
    <lineage>
        <taxon>Bacteria</taxon>
        <taxon>Pseudomonadati</taxon>
        <taxon>Pseudomonadota</taxon>
        <taxon>Betaproteobacteria</taxon>
        <taxon>Neisseriales</taxon>
        <taxon>Neisseriaceae</taxon>
        <taxon>Snodgrassella</taxon>
    </lineage>
</organism>
<name>A0A2N9WTQ8_9NEIS</name>
<feature type="transmembrane region" description="Helical" evidence="1">
    <location>
        <begin position="89"/>
        <end position="111"/>
    </location>
</feature>
<reference evidence="2 3" key="1">
    <citation type="journal article" date="2017" name="MBio">
        <title>Type VI secretion-mediated competition in the bee gut microbiome.</title>
        <authorList>
            <person name="Steele M.I."/>
            <person name="Kwong W.K."/>
            <person name="Powell J.E."/>
            <person name="Whiteley M."/>
            <person name="Moran N.A."/>
        </authorList>
    </citation>
    <scope>NUCLEOTIDE SEQUENCE [LARGE SCALE GENOMIC DNA]</scope>
    <source>
        <strain evidence="2 3">App2-2</strain>
    </source>
</reference>
<gene>
    <name evidence="2" type="ORF">BGI32_06055</name>
</gene>
<protein>
    <submittedName>
        <fullName evidence="2">Uncharacterized protein</fullName>
    </submittedName>
</protein>